<dbReference type="GO" id="GO:0005829">
    <property type="term" value="C:cytosol"/>
    <property type="evidence" value="ECO:0007669"/>
    <property type="project" value="TreeGrafter"/>
</dbReference>
<gene>
    <name evidence="7" type="ORF">LfDm3_0133</name>
</gene>
<evidence type="ECO:0000313" key="8">
    <source>
        <dbReference type="Proteomes" id="UP000031397"/>
    </source>
</evidence>
<dbReference type="InterPro" id="IPR016036">
    <property type="entry name" value="Malonyl_transacylase_ACP-bd"/>
</dbReference>
<sequence length="303" mass="33084">MKIGYLFSGQGQQFPGMGSDLYQNNDTYRNVVDTASRTLNLDLSDPKVFDDPENTQVAILTMSYGIYRILADQLPKAQAMMGLSLGEYSALVSAKALSFQSGLKLVRDRSHYMDEAGKQNPGSMAAVLKIDPDVVVDVTSKIDGAYPANFNTSEQTVIGGTKAGVEKASAVLKERGAKRVVPLKVAVSSHTPLMQLASDLLAKRMENVTFKTPTIPVISNTDVGLFNENNLADTLTRQLVNPTHFREDLELMVNNYGVDTLIEIGPGNTLTKFVKKTLKDVNAYSVDSLKKLTDLQEKLGLED</sequence>
<comment type="catalytic activity">
    <reaction evidence="3 4">
        <text>holo-[ACP] + malonyl-CoA = malonyl-[ACP] + CoA</text>
        <dbReference type="Rhea" id="RHEA:41792"/>
        <dbReference type="Rhea" id="RHEA-COMP:9623"/>
        <dbReference type="Rhea" id="RHEA-COMP:9685"/>
        <dbReference type="ChEBI" id="CHEBI:57287"/>
        <dbReference type="ChEBI" id="CHEBI:57384"/>
        <dbReference type="ChEBI" id="CHEBI:64479"/>
        <dbReference type="ChEBI" id="CHEBI:78449"/>
        <dbReference type="EC" id="2.3.1.39"/>
    </reaction>
</comment>
<dbReference type="OrthoDB" id="9805460at2"/>
<evidence type="ECO:0000256" key="4">
    <source>
        <dbReference type="PIRNR" id="PIRNR000446"/>
    </source>
</evidence>
<dbReference type="GO" id="GO:0006633">
    <property type="term" value="P:fatty acid biosynthetic process"/>
    <property type="evidence" value="ECO:0007669"/>
    <property type="project" value="TreeGrafter"/>
</dbReference>
<dbReference type="FunFam" id="3.30.70.250:FF:000001">
    <property type="entry name" value="Malonyl CoA-acyl carrier protein transacylase"/>
    <property type="match status" value="1"/>
</dbReference>
<dbReference type="GO" id="GO:0004314">
    <property type="term" value="F:[acyl-carrier-protein] S-malonyltransferase activity"/>
    <property type="evidence" value="ECO:0007669"/>
    <property type="project" value="UniProtKB-EC"/>
</dbReference>
<dbReference type="GeneID" id="74912838"/>
<comment type="caution">
    <text evidence="7">The sequence shown here is derived from an EMBL/GenBank/DDBJ whole genome shotgun (WGS) entry which is preliminary data.</text>
</comment>
<dbReference type="AlphaFoldDB" id="A0A0C1M768"/>
<feature type="active site" evidence="5">
    <location>
        <position position="190"/>
    </location>
</feature>
<dbReference type="SMART" id="SM00827">
    <property type="entry name" value="PKS_AT"/>
    <property type="match status" value="1"/>
</dbReference>
<name>A0A0C1M768_9LACO</name>
<evidence type="ECO:0000256" key="1">
    <source>
        <dbReference type="ARBA" id="ARBA00022679"/>
    </source>
</evidence>
<dbReference type="EC" id="2.3.1.39" evidence="4"/>
<dbReference type="PATRIC" id="fig|1614.7.peg.123"/>
<evidence type="ECO:0000256" key="2">
    <source>
        <dbReference type="ARBA" id="ARBA00023315"/>
    </source>
</evidence>
<evidence type="ECO:0000256" key="5">
    <source>
        <dbReference type="PIRSR" id="PIRSR000446-1"/>
    </source>
</evidence>
<dbReference type="PANTHER" id="PTHR42681">
    <property type="entry name" value="MALONYL-COA-ACYL CARRIER PROTEIN TRANSACYLASE, MITOCHONDRIAL"/>
    <property type="match status" value="1"/>
</dbReference>
<evidence type="ECO:0000256" key="3">
    <source>
        <dbReference type="ARBA" id="ARBA00048462"/>
    </source>
</evidence>
<dbReference type="Gene3D" id="3.40.366.10">
    <property type="entry name" value="Malonyl-Coenzyme A Acyl Carrier Protein, domain 2"/>
    <property type="match status" value="1"/>
</dbReference>
<dbReference type="InterPro" id="IPR024925">
    <property type="entry name" value="Malonyl_CoA-ACP_transAc"/>
</dbReference>
<dbReference type="EMBL" id="JOJZ01000009">
    <property type="protein sequence ID" value="KID42204.1"/>
    <property type="molecule type" value="Genomic_DNA"/>
</dbReference>
<keyword evidence="1 4" id="KW-0808">Transferase</keyword>
<organism evidence="7 8">
    <name type="scientific">Fructilactobacillus fructivorans</name>
    <dbReference type="NCBI Taxonomy" id="1614"/>
    <lineage>
        <taxon>Bacteria</taxon>
        <taxon>Bacillati</taxon>
        <taxon>Bacillota</taxon>
        <taxon>Bacilli</taxon>
        <taxon>Lactobacillales</taxon>
        <taxon>Lactobacillaceae</taxon>
        <taxon>Fructilactobacillus</taxon>
    </lineage>
</organism>
<evidence type="ECO:0000259" key="6">
    <source>
        <dbReference type="SMART" id="SM00827"/>
    </source>
</evidence>
<feature type="domain" description="Malonyl-CoA:ACP transacylase (MAT)" evidence="6">
    <location>
        <begin position="6"/>
        <end position="292"/>
    </location>
</feature>
<dbReference type="InterPro" id="IPR016035">
    <property type="entry name" value="Acyl_Trfase/lysoPLipase"/>
</dbReference>
<comment type="similarity">
    <text evidence="4">Belongs to the fabD family.</text>
</comment>
<dbReference type="RefSeq" id="WP_039143097.1">
    <property type="nucleotide sequence ID" value="NZ_JOJZ01000009.1"/>
</dbReference>
<proteinExistence type="inferred from homology"/>
<dbReference type="Proteomes" id="UP000031397">
    <property type="component" value="Unassembled WGS sequence"/>
</dbReference>
<dbReference type="Pfam" id="PF00698">
    <property type="entry name" value="Acyl_transf_1"/>
    <property type="match status" value="1"/>
</dbReference>
<dbReference type="PANTHER" id="PTHR42681:SF1">
    <property type="entry name" value="MALONYL-COA-ACYL CARRIER PROTEIN TRANSACYLASE, MITOCHONDRIAL"/>
    <property type="match status" value="1"/>
</dbReference>
<keyword evidence="8" id="KW-1185">Reference proteome</keyword>
<dbReference type="Gene3D" id="3.30.70.250">
    <property type="entry name" value="Malonyl-CoA ACP transacylase, ACP-binding"/>
    <property type="match status" value="1"/>
</dbReference>
<dbReference type="SUPFAM" id="SSF55048">
    <property type="entry name" value="Probable ACP-binding domain of malonyl-CoA ACP transacylase"/>
    <property type="match status" value="1"/>
</dbReference>
<protein>
    <recommendedName>
        <fullName evidence="4">Malonyl CoA-acyl carrier protein transacylase</fullName>
        <ecNumber evidence="4">2.3.1.39</ecNumber>
    </recommendedName>
</protein>
<dbReference type="InterPro" id="IPR014043">
    <property type="entry name" value="Acyl_transferase_dom"/>
</dbReference>
<accession>A0A0C1M768</accession>
<dbReference type="InterPro" id="IPR050858">
    <property type="entry name" value="Mal-CoA-ACP_Trans/PKS_FabD"/>
</dbReference>
<feature type="active site" evidence="5">
    <location>
        <position position="84"/>
    </location>
</feature>
<evidence type="ECO:0000313" key="7">
    <source>
        <dbReference type="EMBL" id="KID42204.1"/>
    </source>
</evidence>
<keyword evidence="2 4" id="KW-0012">Acyltransferase</keyword>
<dbReference type="PIRSF" id="PIRSF000446">
    <property type="entry name" value="Mct"/>
    <property type="match status" value="1"/>
</dbReference>
<dbReference type="InterPro" id="IPR001227">
    <property type="entry name" value="Ac_transferase_dom_sf"/>
</dbReference>
<dbReference type="SUPFAM" id="SSF52151">
    <property type="entry name" value="FabD/lysophospholipase-like"/>
    <property type="match status" value="1"/>
</dbReference>
<reference evidence="7 8" key="1">
    <citation type="submission" date="2014-06" db="EMBL/GenBank/DDBJ databases">
        <title>Functional and comparative genomic analyses of the Drosophila gut microbiota identify candidate symbiosis factors.</title>
        <authorList>
            <person name="Newell P.D."/>
            <person name="Chaston J.M."/>
            <person name="Douglas A.E."/>
        </authorList>
    </citation>
    <scope>NUCLEOTIDE SEQUENCE [LARGE SCALE GENOMIC DNA]</scope>
    <source>
        <strain evidence="7 8">DmCS_002</strain>
    </source>
</reference>